<gene>
    <name evidence="3" type="ORF">H9810_01415</name>
</gene>
<proteinExistence type="predicted"/>
<keyword evidence="1" id="KW-0175">Coiled coil</keyword>
<comment type="caution">
    <text evidence="3">The sequence shown here is derived from an EMBL/GenBank/DDBJ whole genome shotgun (WGS) entry which is preliminary data.</text>
</comment>
<name>A0A9D2F1S2_9FIRM</name>
<dbReference type="Proteomes" id="UP000824031">
    <property type="component" value="Unassembled WGS sequence"/>
</dbReference>
<feature type="region of interest" description="Disordered" evidence="2">
    <location>
        <begin position="401"/>
        <end position="458"/>
    </location>
</feature>
<feature type="compositionally biased region" description="Low complexity" evidence="2">
    <location>
        <begin position="401"/>
        <end position="416"/>
    </location>
</feature>
<evidence type="ECO:0000256" key="1">
    <source>
        <dbReference type="SAM" id="Coils"/>
    </source>
</evidence>
<reference evidence="3" key="2">
    <citation type="submission" date="2021-04" db="EMBL/GenBank/DDBJ databases">
        <authorList>
            <person name="Gilroy R."/>
        </authorList>
    </citation>
    <scope>NUCLEOTIDE SEQUENCE</scope>
    <source>
        <strain evidence="3">3436</strain>
    </source>
</reference>
<feature type="compositionally biased region" description="Polar residues" evidence="2">
    <location>
        <begin position="417"/>
        <end position="427"/>
    </location>
</feature>
<evidence type="ECO:0000256" key="2">
    <source>
        <dbReference type="SAM" id="MobiDB-lite"/>
    </source>
</evidence>
<organism evidence="3 4">
    <name type="scientific">Candidatus Gemmiger excrementavium</name>
    <dbReference type="NCBI Taxonomy" id="2838608"/>
    <lineage>
        <taxon>Bacteria</taxon>
        <taxon>Bacillati</taxon>
        <taxon>Bacillota</taxon>
        <taxon>Clostridia</taxon>
        <taxon>Eubacteriales</taxon>
        <taxon>Gemmiger</taxon>
    </lineage>
</organism>
<dbReference type="EMBL" id="DXBO01000022">
    <property type="protein sequence ID" value="HIZ47366.1"/>
    <property type="molecule type" value="Genomic_DNA"/>
</dbReference>
<accession>A0A9D2F1S2</accession>
<feature type="coiled-coil region" evidence="1">
    <location>
        <begin position="601"/>
        <end position="663"/>
    </location>
</feature>
<sequence>MTQYKTQYGTIFAVKEHNGAPAIMCRAELSETWSLSSMITPFTPGAWTAEELQGQLDNWAATKGWQPVEAPASAEPPEIVDECSEPDEECPYLQPLENSKKYSCQCALCGDKFVNREICNKSFRGCGWYQDQQEKDARQDDEEEIPTTDFCQCRTCEHESCFAHGCTKECPANAEESCLTTSCPEYREKPQANANPTPVTGDAPPCVPGASGVQPSPYRSADAGAKEGANDCKADGAASQNCPFYDVKEYSDNSEGHFCHLCGSLKRPHKVCLGKYKDDWHKCDVFIKYDGAEQLLTRNASSSLSATIQTTPTIVESSDIADDGRATSRPCPGDVYRSAKGGQLYKIGELTNGKKTCYLTMRRNAQGGTWAPANSSVYPNLSDAQGEFEAWIRREQLEPVAPTGAAAATTDGRAAPQPSQAAETSTGSPGGSADASNYPSAEPARQAPAALPLSAPDTAPTNLPAFDYSGLDAQTVQDLHLAEREVAGGRRMAEIGLRRMADGVAIAHDALCGSCDNLSQLKHGNRGDETFGRWCDSVGLNRKAAERLLQVSKLFDNSTPREQKVLEELGPSLLYAAAKPSAPAELVQAVKDGDITTHKQYQDLLARYNAEHAAREQAEQQRDEAVTHIQAARDMQIDTARERDAALRRAAEAEKQRDGARDALTASKLRGDKLKAENEALKARPIEARVVDEEEIERRAQARADELTAPMREELEALRARHPADLEEAEQAIRDAYDSAIYTGRVMENAWHTLRPLLPRMDAHRRELAINQVSKTLSQIQGEIAACL</sequence>
<dbReference type="AlphaFoldDB" id="A0A9D2F1S2"/>
<protein>
    <submittedName>
        <fullName evidence="3">Uncharacterized protein</fullName>
    </submittedName>
</protein>
<evidence type="ECO:0000313" key="3">
    <source>
        <dbReference type="EMBL" id="HIZ47366.1"/>
    </source>
</evidence>
<reference evidence="3" key="1">
    <citation type="journal article" date="2021" name="PeerJ">
        <title>Extensive microbial diversity within the chicken gut microbiome revealed by metagenomics and culture.</title>
        <authorList>
            <person name="Gilroy R."/>
            <person name="Ravi A."/>
            <person name="Getino M."/>
            <person name="Pursley I."/>
            <person name="Horton D.L."/>
            <person name="Alikhan N.F."/>
            <person name="Baker D."/>
            <person name="Gharbi K."/>
            <person name="Hall N."/>
            <person name="Watson M."/>
            <person name="Adriaenssens E.M."/>
            <person name="Foster-Nyarko E."/>
            <person name="Jarju S."/>
            <person name="Secka A."/>
            <person name="Antonio M."/>
            <person name="Oren A."/>
            <person name="Chaudhuri R.R."/>
            <person name="La Ragione R."/>
            <person name="Hildebrand F."/>
            <person name="Pallen M.J."/>
        </authorList>
    </citation>
    <scope>NUCLEOTIDE SEQUENCE</scope>
    <source>
        <strain evidence="3">3436</strain>
    </source>
</reference>
<evidence type="ECO:0000313" key="4">
    <source>
        <dbReference type="Proteomes" id="UP000824031"/>
    </source>
</evidence>